<feature type="region of interest" description="Disordered" evidence="1">
    <location>
        <begin position="25"/>
        <end position="96"/>
    </location>
</feature>
<gene>
    <name evidence="2" type="ORF">CBM2634_A150017</name>
</gene>
<dbReference type="EMBL" id="OVTA01000007">
    <property type="protein sequence ID" value="SPR96635.1"/>
    <property type="molecule type" value="Genomic_DNA"/>
</dbReference>
<name>A0A375IVE8_9BURK</name>
<evidence type="ECO:0000256" key="1">
    <source>
        <dbReference type="SAM" id="MobiDB-lite"/>
    </source>
</evidence>
<feature type="compositionally biased region" description="Low complexity" evidence="1">
    <location>
        <begin position="81"/>
        <end position="96"/>
    </location>
</feature>
<accession>A0A375IVE8</accession>
<dbReference type="AlphaFoldDB" id="A0A375IVE8"/>
<organism evidence="2 3">
    <name type="scientific">Cupriavidus taiwanensis</name>
    <dbReference type="NCBI Taxonomy" id="164546"/>
    <lineage>
        <taxon>Bacteria</taxon>
        <taxon>Pseudomonadati</taxon>
        <taxon>Pseudomonadota</taxon>
        <taxon>Betaproteobacteria</taxon>
        <taxon>Burkholderiales</taxon>
        <taxon>Burkholderiaceae</taxon>
        <taxon>Cupriavidus</taxon>
    </lineage>
</organism>
<protein>
    <submittedName>
        <fullName evidence="2">Uncharacterized protein</fullName>
    </submittedName>
</protein>
<sequence>MARCPGGIGAHKAITTHAIQSTIEASDARAASASTQAAGTGAGTHEQTSFHHPPAGVRLRPPHPQPLRAVPQYPRPPLPARPDAVGRGAASRGRVG</sequence>
<proteinExistence type="predicted"/>
<reference evidence="2 3" key="1">
    <citation type="submission" date="2018-01" db="EMBL/GenBank/DDBJ databases">
        <authorList>
            <person name="Gaut B.S."/>
            <person name="Morton B.R."/>
            <person name="Clegg M.T."/>
            <person name="Duvall M.R."/>
        </authorList>
    </citation>
    <scope>NUCLEOTIDE SEQUENCE [LARGE SCALE GENOMIC DNA]</scope>
    <source>
        <strain evidence="2">Cupriavidus taiwanensis cmp 52</strain>
    </source>
</reference>
<feature type="compositionally biased region" description="Low complexity" evidence="1">
    <location>
        <begin position="28"/>
        <end position="39"/>
    </location>
</feature>
<evidence type="ECO:0000313" key="3">
    <source>
        <dbReference type="Proteomes" id="UP000256805"/>
    </source>
</evidence>
<evidence type="ECO:0000313" key="2">
    <source>
        <dbReference type="EMBL" id="SPR96635.1"/>
    </source>
</evidence>
<dbReference type="Proteomes" id="UP000256805">
    <property type="component" value="Unassembled WGS sequence"/>
</dbReference>